<feature type="domain" description="MnmC-like methyltransferase" evidence="6">
    <location>
        <begin position="509"/>
        <end position="621"/>
    </location>
</feature>
<dbReference type="Pfam" id="PF05430">
    <property type="entry name" value="Methyltransf_30"/>
    <property type="match status" value="1"/>
</dbReference>
<keyword evidence="8" id="KW-1185">Reference proteome</keyword>
<dbReference type="InterPro" id="IPR002616">
    <property type="entry name" value="tRNA_ribo_trans-like"/>
</dbReference>
<dbReference type="UniPathway" id="UPA00392"/>
<comment type="catalytic activity">
    <reaction evidence="4">
        <text>7-aminomethyl-7-carbaguanine + guanosine(34) in tRNA = 7-aminomethyl-7-carbaguanosine(34) in tRNA + guanine</text>
        <dbReference type="Rhea" id="RHEA:24104"/>
        <dbReference type="Rhea" id="RHEA-COMP:10341"/>
        <dbReference type="Rhea" id="RHEA-COMP:10342"/>
        <dbReference type="ChEBI" id="CHEBI:16235"/>
        <dbReference type="ChEBI" id="CHEBI:58703"/>
        <dbReference type="ChEBI" id="CHEBI:74269"/>
        <dbReference type="ChEBI" id="CHEBI:82833"/>
        <dbReference type="EC" id="2.4.2.29"/>
    </reaction>
</comment>
<reference evidence="7 8" key="1">
    <citation type="submission" date="2019-07" db="EMBL/GenBank/DDBJ databases">
        <title>Description of 53C-WASEF.</title>
        <authorList>
            <person name="Pitt A."/>
            <person name="Hahn M.W."/>
        </authorList>
    </citation>
    <scope>NUCLEOTIDE SEQUENCE [LARGE SCALE GENOMIC DNA]</scope>
    <source>
        <strain evidence="7 8">53C-WASEF</strain>
    </source>
</reference>
<dbReference type="InterPro" id="IPR008471">
    <property type="entry name" value="MnmC-like_methylTransf"/>
</dbReference>
<dbReference type="RefSeq" id="WP_144230030.1">
    <property type="nucleotide sequence ID" value="NZ_CBCRVV010000030.1"/>
</dbReference>
<name>A0A556QS99_9BACT</name>
<comment type="caution">
    <text evidence="4">Lacks conserved residue(s) required for the propagation of feature annotation.</text>
</comment>
<dbReference type="OrthoDB" id="9805417at2"/>
<evidence type="ECO:0000313" key="7">
    <source>
        <dbReference type="EMBL" id="TSJ79489.1"/>
    </source>
</evidence>
<dbReference type="InterPro" id="IPR004803">
    <property type="entry name" value="TGT"/>
</dbReference>
<dbReference type="NCBIfam" id="TIGR00430">
    <property type="entry name" value="Q_tRNA_tgt"/>
    <property type="match status" value="1"/>
</dbReference>
<feature type="binding site" evidence="4">
    <location>
        <position position="305"/>
    </location>
    <ligand>
        <name>Zn(2+)</name>
        <dbReference type="ChEBI" id="CHEBI:29105"/>
    </ligand>
</feature>
<feature type="binding site" evidence="4">
    <location>
        <position position="190"/>
    </location>
    <ligand>
        <name>substrate</name>
    </ligand>
</feature>
<comment type="pathway">
    <text evidence="4">tRNA modification; tRNA-queuosine biosynthesis.</text>
</comment>
<evidence type="ECO:0000313" key="8">
    <source>
        <dbReference type="Proteomes" id="UP000315648"/>
    </source>
</evidence>
<feature type="binding site" evidence="4">
    <location>
        <position position="336"/>
    </location>
    <ligand>
        <name>Zn(2+)</name>
        <dbReference type="ChEBI" id="CHEBI:29105"/>
    </ligand>
</feature>
<dbReference type="Proteomes" id="UP000315648">
    <property type="component" value="Unassembled WGS sequence"/>
</dbReference>
<keyword evidence="3 4" id="KW-0819">tRNA processing</keyword>
<dbReference type="GO" id="GO:0008479">
    <property type="term" value="F:tRNA-guanosine(34) queuine transglycosylase activity"/>
    <property type="evidence" value="ECO:0007669"/>
    <property type="project" value="UniProtKB-UniRule"/>
</dbReference>
<protein>
    <recommendedName>
        <fullName evidence="4">Queuine tRNA-ribosyltransferase</fullName>
        <ecNumber evidence="4">2.4.2.29</ecNumber>
    </recommendedName>
    <alternativeName>
        <fullName evidence="4">Guanine insertion enzyme</fullName>
    </alternativeName>
    <alternativeName>
        <fullName evidence="4">tRNA-guanine transglycosylase</fullName>
    </alternativeName>
</protein>
<dbReference type="SUPFAM" id="SSF51713">
    <property type="entry name" value="tRNA-guanine transglycosylase"/>
    <property type="match status" value="1"/>
</dbReference>
<feature type="active site" description="Nucleophile" evidence="4">
    <location>
        <position position="267"/>
    </location>
</feature>
<dbReference type="HAMAP" id="MF_00168">
    <property type="entry name" value="Q_tRNA_Tgt"/>
    <property type="match status" value="1"/>
</dbReference>
<proteinExistence type="inferred from homology"/>
<keyword evidence="4" id="KW-0671">Queuosine biosynthesis</keyword>
<feature type="binding site" evidence="4">
    <location>
        <begin position="94"/>
        <end position="98"/>
    </location>
    <ligand>
        <name>substrate</name>
    </ligand>
</feature>
<feature type="domain" description="tRNA-guanine(15) transglycosylase-like" evidence="5">
    <location>
        <begin position="16"/>
        <end position="364"/>
    </location>
</feature>
<feature type="binding site" evidence="4">
    <location>
        <position position="307"/>
    </location>
    <ligand>
        <name>Zn(2+)</name>
        <dbReference type="ChEBI" id="CHEBI:29105"/>
    </ligand>
</feature>
<organism evidence="7 8">
    <name type="scientific">Rariglobus hedericola</name>
    <dbReference type="NCBI Taxonomy" id="2597822"/>
    <lineage>
        <taxon>Bacteria</taxon>
        <taxon>Pseudomonadati</taxon>
        <taxon>Verrucomicrobiota</taxon>
        <taxon>Opitutia</taxon>
        <taxon>Opitutales</taxon>
        <taxon>Opitutaceae</taxon>
        <taxon>Rariglobus</taxon>
    </lineage>
</organism>
<feature type="active site" description="Proton acceptor" evidence="4">
    <location>
        <position position="94"/>
    </location>
</feature>
<comment type="function">
    <text evidence="4">Catalyzes the base-exchange of a guanine (G) residue with the queuine precursor 7-aminomethyl-7-deazaguanine (PreQ1) at position 34 (anticodon wobble position) in tRNAs with GU(N) anticodons (tRNA-Asp, -Asn, -His and -Tyr). Catalysis occurs through a double-displacement mechanism. The nucleophile active site attacks the C1' of nucleotide 34 to detach the guanine base from the RNA, forming a covalent enzyme-RNA intermediate. The proton acceptor active site deprotonates the incoming PreQ1, allowing a nucleophilic attack on the C1' of the ribose to form the product. After dissociation, two additional enzymatic reactions on the tRNA convert PreQ1 to queuine (Q), resulting in the hypermodified nucleoside queuosine (7-(((4,5-cis-dihydroxy-2-cyclopenten-1-yl)amino)methyl)-7-deazaguanosine).</text>
</comment>
<feature type="binding site" evidence="4">
    <location>
        <position position="310"/>
    </location>
    <ligand>
        <name>Zn(2+)</name>
        <dbReference type="ChEBI" id="CHEBI:29105"/>
    </ligand>
</feature>
<keyword evidence="1 4" id="KW-0328">Glycosyltransferase</keyword>
<feature type="binding site" evidence="4">
    <location>
        <position position="217"/>
    </location>
    <ligand>
        <name>substrate</name>
    </ligand>
</feature>
<dbReference type="AlphaFoldDB" id="A0A556QS99"/>
<dbReference type="Pfam" id="PF01702">
    <property type="entry name" value="TGT"/>
    <property type="match status" value="1"/>
</dbReference>
<gene>
    <name evidence="4 7" type="primary">tgt</name>
    <name evidence="7" type="ORF">FPL22_09435</name>
</gene>
<evidence type="ECO:0000259" key="5">
    <source>
        <dbReference type="Pfam" id="PF01702"/>
    </source>
</evidence>
<keyword evidence="2 4" id="KW-0808">Transferase</keyword>
<comment type="cofactor">
    <cofactor evidence="4">
        <name>Zn(2+)</name>
        <dbReference type="ChEBI" id="CHEBI:29105"/>
    </cofactor>
    <text evidence="4">Binds 1 zinc ion per subunit.</text>
</comment>
<accession>A0A556QS99</accession>
<comment type="caution">
    <text evidence="7">The sequence shown here is derived from an EMBL/GenBank/DDBJ whole genome shotgun (WGS) entry which is preliminary data.</text>
</comment>
<feature type="region of interest" description="RNA binding" evidence="4">
    <location>
        <begin position="248"/>
        <end position="254"/>
    </location>
</feature>
<dbReference type="GO" id="GO:0016645">
    <property type="term" value="F:oxidoreductase activity, acting on the CH-NH group of donors"/>
    <property type="evidence" value="ECO:0007669"/>
    <property type="project" value="InterPro"/>
</dbReference>
<dbReference type="GO" id="GO:0008616">
    <property type="term" value="P:tRNA queuosine(34) biosynthetic process"/>
    <property type="evidence" value="ECO:0007669"/>
    <property type="project" value="UniProtKB-UniRule"/>
</dbReference>
<dbReference type="Gene3D" id="3.20.20.105">
    <property type="entry name" value="Queuine tRNA-ribosyltransferase-like"/>
    <property type="match status" value="1"/>
</dbReference>
<evidence type="ECO:0000256" key="2">
    <source>
        <dbReference type="ARBA" id="ARBA00022679"/>
    </source>
</evidence>
<feature type="binding site" evidence="4">
    <location>
        <position position="148"/>
    </location>
    <ligand>
        <name>substrate</name>
    </ligand>
</feature>
<evidence type="ECO:0000256" key="3">
    <source>
        <dbReference type="ARBA" id="ARBA00022694"/>
    </source>
</evidence>
<keyword evidence="4" id="KW-0862">Zinc</keyword>
<dbReference type="PANTHER" id="PTHR46499:SF1">
    <property type="entry name" value="QUEUINE TRNA-RIBOSYLTRANSFERASE"/>
    <property type="match status" value="1"/>
</dbReference>
<evidence type="ECO:0000256" key="1">
    <source>
        <dbReference type="ARBA" id="ARBA00022676"/>
    </source>
</evidence>
<dbReference type="EMBL" id="VMBG01000001">
    <property type="protein sequence ID" value="TSJ79489.1"/>
    <property type="molecule type" value="Genomic_DNA"/>
</dbReference>
<dbReference type="InterPro" id="IPR036511">
    <property type="entry name" value="TGT-like_sf"/>
</dbReference>
<dbReference type="GO" id="GO:0046872">
    <property type="term" value="F:metal ion binding"/>
    <property type="evidence" value="ECO:0007669"/>
    <property type="project" value="UniProtKB-KW"/>
</dbReference>
<dbReference type="GO" id="GO:0005829">
    <property type="term" value="C:cytosol"/>
    <property type="evidence" value="ECO:0007669"/>
    <property type="project" value="TreeGrafter"/>
</dbReference>
<sequence>MSRLNFTLEKTAPGSRARAARFTTLHGEVLTPIFMPVGTQATVKSQTAETLLAAGSNVLLANTYHLLLRPGPEVFKKFGGIHRFMNWNRPVLTDSGGFQIFSLPSERRMNEEGAKFKSYVDGTTLLLSPEVSIETQKAIGSDIMMVLDQCIPSTAPYDQAEAAMQLTHRWAVRSLNARGDSPQSMFGIVQGACHPELRKQSAAFLRELPFDGLAIGGLAVGETHAERYEFTGLVTEHLPENLPRYLMGVGTPIDILEAVHRGVDMFDCIIPSQLAQRGTVFTSHGRLHMQRSVYKLQDGPLDANCDCHCCKHYERGYLHHLAKTSEYLGWHLLGIHNISFYHRLMREIRAHILAGTFAEYYEKKRLELVRVDEDSPPVPPKQTRIKPSKKLGDYEIVTNPAGTSSIKQISSGEVMHSVSGPSEESQKLYVDQSCLAVRLLKRSDDDNEELVIWDVGLGAASNAMAALQCFERELAERGPAVLRPLRIVSFECDLHPLALATKDAGAFPHLRHRAPYEILKNHRWSHASGLLNWDLNVGDFLQFLESSAVPDLIYFDPFSSKTDTGLWTPEVFTRIFNHCAPKSAELYTYAAGTGVRAAMLNAGFSVAEGMGTGPKATTTLAFTRLEAAQHHALKPVLLGEPWLARWRRSDSQYPKSLPGDARPAFAARIESHPQFKV</sequence>
<comment type="similarity">
    <text evidence="4">Belongs to the queuine tRNA-ribosyltransferase family.</text>
</comment>
<dbReference type="InterPro" id="IPR029063">
    <property type="entry name" value="SAM-dependent_MTases_sf"/>
</dbReference>
<dbReference type="EC" id="2.4.2.29" evidence="4"/>
<dbReference type="NCBIfam" id="TIGR00449">
    <property type="entry name" value="tgt_general"/>
    <property type="match status" value="1"/>
</dbReference>
<evidence type="ECO:0000259" key="6">
    <source>
        <dbReference type="Pfam" id="PF05430"/>
    </source>
</evidence>
<dbReference type="InterPro" id="IPR050076">
    <property type="entry name" value="ArchSynthase1/Queuine_TRR"/>
</dbReference>
<keyword evidence="4" id="KW-0479">Metal-binding</keyword>
<dbReference type="PANTHER" id="PTHR46499">
    <property type="entry name" value="QUEUINE TRNA-RIBOSYLTRANSFERASE"/>
    <property type="match status" value="1"/>
</dbReference>
<evidence type="ECO:0000256" key="4">
    <source>
        <dbReference type="HAMAP-Rule" id="MF_00168"/>
    </source>
</evidence>
<dbReference type="Gene3D" id="3.40.50.150">
    <property type="entry name" value="Vaccinia Virus protein VP39"/>
    <property type="match status" value="1"/>
</dbReference>
<comment type="subunit">
    <text evidence="4">Homodimer. Within each dimer, one monomer is responsible for RNA recognition and catalysis, while the other monomer binds to the replacement base PreQ1.</text>
</comment>